<dbReference type="Proteomes" id="UP000190092">
    <property type="component" value="Unassembled WGS sequence"/>
</dbReference>
<organism evidence="1 2">
    <name type="scientific">Enhydrobacter aerosaccus</name>
    <dbReference type="NCBI Taxonomy" id="225324"/>
    <lineage>
        <taxon>Bacteria</taxon>
        <taxon>Pseudomonadati</taxon>
        <taxon>Pseudomonadota</taxon>
        <taxon>Alphaproteobacteria</taxon>
        <taxon>Hyphomicrobiales</taxon>
        <taxon>Enhydrobacter</taxon>
    </lineage>
</organism>
<name>A0A1T4TJA4_9HYPH</name>
<protein>
    <submittedName>
        <fullName evidence="1">Uncharacterized protein</fullName>
    </submittedName>
</protein>
<sequence length="185" mass="20340">MTSISILPFRSDDAAAVRRALRSARERAGTCTIASPAPTRGGHHELHRCGLSAADAGVFLISPSTGEPTEQRVVRRWLSGEFEIPAHHWQKLQTLCDQQDRAAEEQLALIRKLVAEYGEDPREIVIRLSRTQEDADRLGWPTPGAHLAAIRRVVERAPEGLRIIPVYPGEEPAAEAASIARGMID</sequence>
<proteinExistence type="predicted"/>
<reference evidence="2" key="1">
    <citation type="submission" date="2017-02" db="EMBL/GenBank/DDBJ databases">
        <authorList>
            <person name="Varghese N."/>
            <person name="Submissions S."/>
        </authorList>
    </citation>
    <scope>NUCLEOTIDE SEQUENCE [LARGE SCALE GENOMIC DNA]</scope>
    <source>
        <strain evidence="2">ATCC 27094</strain>
    </source>
</reference>
<evidence type="ECO:0000313" key="1">
    <source>
        <dbReference type="EMBL" id="SKA40523.1"/>
    </source>
</evidence>
<dbReference type="EMBL" id="FUWJ01000019">
    <property type="protein sequence ID" value="SKA40523.1"/>
    <property type="molecule type" value="Genomic_DNA"/>
</dbReference>
<keyword evidence="2" id="KW-1185">Reference proteome</keyword>
<dbReference type="AlphaFoldDB" id="A0A1T4TJA4"/>
<evidence type="ECO:0000313" key="2">
    <source>
        <dbReference type="Proteomes" id="UP000190092"/>
    </source>
</evidence>
<gene>
    <name evidence="1" type="ORF">SAMN02745126_06374</name>
</gene>
<dbReference type="STRING" id="225324.SAMN02745126_06374"/>
<accession>A0A1T4TJA4</accession>